<dbReference type="GeneID" id="36402850"/>
<sequence length="172" mass="19538">MQQPLFPMEPSDPPLLAAMHLSAPQLEVAPTDSGSPQGEAAGARRAINRQERPHSDMLLQHDAQRSSDHKGPRPQALEERHESLDGSRPGRQCLPLTLLDDNGDVHYHVERLVRRRRHQGQTQYLVKWRGYPDSENLLEFETPLQQDCPDAVDAFDQKDQDDPRFPAIAREV</sequence>
<dbReference type="InterPro" id="IPR016197">
    <property type="entry name" value="Chromo-like_dom_sf"/>
</dbReference>
<dbReference type="RefSeq" id="XP_024586436.1">
    <property type="nucleotide sequence ID" value="XM_024721326.1"/>
</dbReference>
<dbReference type="SMART" id="SM00298">
    <property type="entry name" value="CHROMO"/>
    <property type="match status" value="1"/>
</dbReference>
<keyword evidence="4" id="KW-1185">Reference proteome</keyword>
<feature type="domain" description="Chromo" evidence="2">
    <location>
        <begin position="107"/>
        <end position="167"/>
    </location>
</feature>
<dbReference type="Proteomes" id="UP000054928">
    <property type="component" value="Unassembled WGS sequence"/>
</dbReference>
<dbReference type="InterPro" id="IPR044251">
    <property type="entry name" value="LHP1-like"/>
</dbReference>
<dbReference type="AlphaFoldDB" id="A0A0N7L8J7"/>
<dbReference type="PROSITE" id="PS50013">
    <property type="entry name" value="CHROMO_2"/>
    <property type="match status" value="1"/>
</dbReference>
<dbReference type="PANTHER" id="PTHR47240">
    <property type="entry name" value="CHROMO DOMAIN-CONTAINING PROTEIN LHP1"/>
    <property type="match status" value="1"/>
</dbReference>
<dbReference type="PANTHER" id="PTHR47240:SF2">
    <property type="entry name" value="CHROMO DOMAIN-CONTAINING PROTEIN LHP1"/>
    <property type="match status" value="1"/>
</dbReference>
<dbReference type="STRING" id="4781.A0A0N7L8J7"/>
<dbReference type="SUPFAM" id="SSF54160">
    <property type="entry name" value="Chromo domain-like"/>
    <property type="match status" value="1"/>
</dbReference>
<dbReference type="Pfam" id="PF00385">
    <property type="entry name" value="Chromo"/>
    <property type="match status" value="1"/>
</dbReference>
<evidence type="ECO:0000259" key="2">
    <source>
        <dbReference type="PROSITE" id="PS50013"/>
    </source>
</evidence>
<evidence type="ECO:0000256" key="1">
    <source>
        <dbReference type="SAM" id="MobiDB-lite"/>
    </source>
</evidence>
<evidence type="ECO:0000313" key="3">
    <source>
        <dbReference type="EMBL" id="CEG50067.1"/>
    </source>
</evidence>
<organism evidence="3 4">
    <name type="scientific">Plasmopara halstedii</name>
    <name type="common">Downy mildew of sunflower</name>
    <dbReference type="NCBI Taxonomy" id="4781"/>
    <lineage>
        <taxon>Eukaryota</taxon>
        <taxon>Sar</taxon>
        <taxon>Stramenopiles</taxon>
        <taxon>Oomycota</taxon>
        <taxon>Peronosporomycetes</taxon>
        <taxon>Peronosporales</taxon>
        <taxon>Peronosporaceae</taxon>
        <taxon>Plasmopara</taxon>
    </lineage>
</organism>
<feature type="compositionally biased region" description="Basic and acidic residues" evidence="1">
    <location>
        <begin position="62"/>
        <end position="85"/>
    </location>
</feature>
<proteinExistence type="predicted"/>
<name>A0A0N7L8J7_PLAHL</name>
<accession>A0A0N7L8J7</accession>
<dbReference type="InterPro" id="IPR023780">
    <property type="entry name" value="Chromo_domain"/>
</dbReference>
<dbReference type="Gene3D" id="2.40.50.40">
    <property type="match status" value="1"/>
</dbReference>
<dbReference type="CDD" id="cd00024">
    <property type="entry name" value="CD_CSD"/>
    <property type="match status" value="1"/>
</dbReference>
<protein>
    <recommendedName>
        <fullName evidence="2">Chromo domain-containing protein</fullName>
    </recommendedName>
</protein>
<dbReference type="EMBL" id="CCYD01003101">
    <property type="protein sequence ID" value="CEG50067.1"/>
    <property type="molecule type" value="Genomic_DNA"/>
</dbReference>
<dbReference type="GO" id="GO:0031507">
    <property type="term" value="P:heterochromatin formation"/>
    <property type="evidence" value="ECO:0007669"/>
    <property type="project" value="InterPro"/>
</dbReference>
<feature type="region of interest" description="Disordered" evidence="1">
    <location>
        <begin position="1"/>
        <end position="95"/>
    </location>
</feature>
<dbReference type="InterPro" id="IPR000953">
    <property type="entry name" value="Chromo/chromo_shadow_dom"/>
</dbReference>
<reference evidence="4" key="1">
    <citation type="submission" date="2014-09" db="EMBL/GenBank/DDBJ databases">
        <authorList>
            <person name="Sharma Rahul"/>
            <person name="Thines Marco"/>
        </authorList>
    </citation>
    <scope>NUCLEOTIDE SEQUENCE [LARGE SCALE GENOMIC DNA]</scope>
</reference>
<dbReference type="OrthoDB" id="5376140at2759"/>
<evidence type="ECO:0000313" key="4">
    <source>
        <dbReference type="Proteomes" id="UP000054928"/>
    </source>
</evidence>